<dbReference type="EMBL" id="AYSJ01000002">
    <property type="protein sequence ID" value="ETS33334.1"/>
    <property type="molecule type" value="Genomic_DNA"/>
</dbReference>
<name>W3VE47_9GAMM</name>
<reference evidence="1 2" key="1">
    <citation type="submission" date="2013-11" db="EMBL/GenBank/DDBJ databases">
        <title>Elucidation of the Photorhabdus temperata genome and generation of transposon mutant library to identify motility mutants.</title>
        <authorList>
            <person name="Hurst S.G.IV."/>
            <person name="Micheals B."/>
            <person name="Abebe-Akele F."/>
            <person name="Rowedder H."/>
            <person name="Bullock H."/>
            <person name="Jackobeck R."/>
            <person name="Janicki E."/>
            <person name="Tisa L.S."/>
        </authorList>
    </citation>
    <scope>NUCLEOTIDE SEQUENCE [LARGE SCALE GENOMIC DNA]</scope>
    <source>
        <strain evidence="1 2">NC19</strain>
    </source>
</reference>
<gene>
    <name evidence="1" type="ORF">PTE_00493</name>
</gene>
<evidence type="ECO:0000313" key="1">
    <source>
        <dbReference type="EMBL" id="ETS33334.1"/>
    </source>
</evidence>
<dbReference type="Pfam" id="PF14106">
    <property type="entry name" value="DUF4279"/>
    <property type="match status" value="1"/>
</dbReference>
<sequence length="134" mass="15388">MTKSTVCVYFLISGDRLNPEDVTEKLAIQPTKYWVKGDPIPEKKRFRIDSCWLLSTGDEEFLDVGEQLGKILTLLQGKKKVLVKLADEYELDYQFNIVIKIEEGVKPAINLDKTMIKELDELKAGLDIDLYIYS</sequence>
<dbReference type="OrthoDB" id="893918at2"/>
<comment type="caution">
    <text evidence="1">The sequence shown here is derived from an EMBL/GenBank/DDBJ whole genome shotgun (WGS) entry which is preliminary data.</text>
</comment>
<accession>W3VE47</accession>
<proteinExistence type="predicted"/>
<dbReference type="InterPro" id="IPR025459">
    <property type="entry name" value="DUF4279"/>
</dbReference>
<keyword evidence="2" id="KW-1185">Reference proteome</keyword>
<dbReference type="Proteomes" id="UP000018957">
    <property type="component" value="Unassembled WGS sequence"/>
</dbReference>
<evidence type="ECO:0008006" key="3">
    <source>
        <dbReference type="Google" id="ProtNLM"/>
    </source>
</evidence>
<dbReference type="PATRIC" id="fig|1004151.3.peg.553"/>
<dbReference type="RefSeq" id="WP_036842869.1">
    <property type="nucleotide sequence ID" value="NZ_AYSJ01000002.1"/>
</dbReference>
<evidence type="ECO:0000313" key="2">
    <source>
        <dbReference type="Proteomes" id="UP000018957"/>
    </source>
</evidence>
<protein>
    <recommendedName>
        <fullName evidence="3">DUF4279 domain-containing protein</fullName>
    </recommendedName>
</protein>
<organism evidence="1 2">
    <name type="scientific">Photorhabdus khanii NC19</name>
    <dbReference type="NCBI Taxonomy" id="1004151"/>
    <lineage>
        <taxon>Bacteria</taxon>
        <taxon>Pseudomonadati</taxon>
        <taxon>Pseudomonadota</taxon>
        <taxon>Gammaproteobacteria</taxon>
        <taxon>Enterobacterales</taxon>
        <taxon>Morganellaceae</taxon>
        <taxon>Photorhabdus</taxon>
    </lineage>
</organism>
<dbReference type="AlphaFoldDB" id="W3VE47"/>